<keyword evidence="2" id="KW-1185">Reference proteome</keyword>
<proteinExistence type="predicted"/>
<evidence type="ECO:0000313" key="1">
    <source>
        <dbReference type="EMBL" id="GMH24257.1"/>
    </source>
</evidence>
<name>A0AAD3T923_NEPGR</name>
<accession>A0AAD3T923</accession>
<dbReference type="EMBL" id="BSYO01000027">
    <property type="protein sequence ID" value="GMH24257.1"/>
    <property type="molecule type" value="Genomic_DNA"/>
</dbReference>
<reference evidence="1" key="1">
    <citation type="submission" date="2023-05" db="EMBL/GenBank/DDBJ databases">
        <title>Nepenthes gracilis genome sequencing.</title>
        <authorList>
            <person name="Fukushima K."/>
        </authorList>
    </citation>
    <scope>NUCLEOTIDE SEQUENCE</scope>
    <source>
        <strain evidence="1">SING2019-196</strain>
    </source>
</reference>
<comment type="caution">
    <text evidence="1">The sequence shown here is derived from an EMBL/GenBank/DDBJ whole genome shotgun (WGS) entry which is preliminary data.</text>
</comment>
<gene>
    <name evidence="1" type="ORF">Nepgr_026100</name>
</gene>
<protein>
    <submittedName>
        <fullName evidence="1">Uncharacterized protein</fullName>
    </submittedName>
</protein>
<evidence type="ECO:0000313" key="2">
    <source>
        <dbReference type="Proteomes" id="UP001279734"/>
    </source>
</evidence>
<dbReference type="AlphaFoldDB" id="A0AAD3T923"/>
<sequence length="75" mass="8014">MAGTTVIWRNREGKMTKSAIWTALCGVNLPSTSKSFVPFSFQKVTDGSVGIAVAYGKVDLAKAIGQINLNLRINA</sequence>
<dbReference type="Proteomes" id="UP001279734">
    <property type="component" value="Unassembled WGS sequence"/>
</dbReference>
<organism evidence="1 2">
    <name type="scientific">Nepenthes gracilis</name>
    <name type="common">Slender pitcher plant</name>
    <dbReference type="NCBI Taxonomy" id="150966"/>
    <lineage>
        <taxon>Eukaryota</taxon>
        <taxon>Viridiplantae</taxon>
        <taxon>Streptophyta</taxon>
        <taxon>Embryophyta</taxon>
        <taxon>Tracheophyta</taxon>
        <taxon>Spermatophyta</taxon>
        <taxon>Magnoliopsida</taxon>
        <taxon>eudicotyledons</taxon>
        <taxon>Gunneridae</taxon>
        <taxon>Pentapetalae</taxon>
        <taxon>Caryophyllales</taxon>
        <taxon>Nepenthaceae</taxon>
        <taxon>Nepenthes</taxon>
    </lineage>
</organism>